<sequence>MKMTLTILGFLALLPAGTALADDDCFVPMADWQPRDAVARLAEQNGWTVRRIKIDDGCYEIDGRDANGRRIEVTVHPGTLQVIKVDYEDEDDDRRRTGGRGGRGGD</sequence>
<dbReference type="KEGG" id="pgv:SL003B_2579"/>
<dbReference type="EMBL" id="CP002568">
    <property type="protein sequence ID" value="ADZ71003.1"/>
    <property type="molecule type" value="Genomic_DNA"/>
</dbReference>
<dbReference type="OrthoDB" id="7365433at2"/>
<dbReference type="Proteomes" id="UP000008130">
    <property type="component" value="Chromosome"/>
</dbReference>
<dbReference type="eggNOG" id="COG5591">
    <property type="taxonomic scope" value="Bacteria"/>
</dbReference>
<organism evidence="4 5">
    <name type="scientific">Polymorphum gilvum (strain LMG 25793 / CGMCC 1.9160 / SL003B-26A1)</name>
    <dbReference type="NCBI Taxonomy" id="991905"/>
    <lineage>
        <taxon>Bacteria</taxon>
        <taxon>Pseudomonadati</taxon>
        <taxon>Pseudomonadota</taxon>
        <taxon>Alphaproteobacteria</taxon>
        <taxon>Rhodobacterales</taxon>
        <taxon>Paracoccaceae</taxon>
        <taxon>Polymorphum</taxon>
    </lineage>
</organism>
<feature type="domain" description="PepSY" evidence="3">
    <location>
        <begin position="6"/>
        <end position="84"/>
    </location>
</feature>
<dbReference type="PATRIC" id="fig|991905.3.peg.2642"/>
<keyword evidence="5" id="KW-1185">Reference proteome</keyword>
<dbReference type="RefSeq" id="WP_013653317.1">
    <property type="nucleotide sequence ID" value="NC_015259.1"/>
</dbReference>
<gene>
    <name evidence="4" type="ordered locus">SL003B_2579</name>
</gene>
<evidence type="ECO:0000259" key="3">
    <source>
        <dbReference type="Pfam" id="PF13670"/>
    </source>
</evidence>
<dbReference type="STRING" id="991905.SL003B_2579"/>
<feature type="signal peptide" evidence="2">
    <location>
        <begin position="1"/>
        <end position="21"/>
    </location>
</feature>
<proteinExistence type="predicted"/>
<reference evidence="4 5" key="1">
    <citation type="journal article" date="2011" name="J. Bacteriol.">
        <title>Complete genome sequence of Polymorphum gilvum SL003B-26A1T, a crude oil-degrading bacterium from oil-polluted saline soil.</title>
        <authorList>
            <person name="Li S.G."/>
            <person name="Tang Y.Q."/>
            <person name="Nie Y."/>
            <person name="Cai M."/>
            <person name="Wu X.L."/>
        </authorList>
    </citation>
    <scope>NUCLEOTIDE SEQUENCE [LARGE SCALE GENOMIC DNA]</scope>
    <source>
        <strain evidence="5">LMG 25793 / CGMCC 1.9160 / SL003B-26A1</strain>
    </source>
</reference>
<protein>
    <recommendedName>
        <fullName evidence="3">PepSY domain-containing protein</fullName>
    </recommendedName>
</protein>
<feature type="chain" id="PRO_5003284040" description="PepSY domain-containing protein" evidence="2">
    <location>
        <begin position="22"/>
        <end position="106"/>
    </location>
</feature>
<evidence type="ECO:0000313" key="4">
    <source>
        <dbReference type="EMBL" id="ADZ71003.1"/>
    </source>
</evidence>
<name>F2J3H8_POLGS</name>
<dbReference type="InterPro" id="IPR025711">
    <property type="entry name" value="PepSY"/>
</dbReference>
<dbReference type="Pfam" id="PF13670">
    <property type="entry name" value="PepSY_2"/>
    <property type="match status" value="1"/>
</dbReference>
<evidence type="ECO:0000256" key="2">
    <source>
        <dbReference type="SAM" id="SignalP"/>
    </source>
</evidence>
<evidence type="ECO:0000313" key="5">
    <source>
        <dbReference type="Proteomes" id="UP000008130"/>
    </source>
</evidence>
<dbReference type="HOGENOM" id="CLU_147864_0_1_5"/>
<dbReference type="AlphaFoldDB" id="F2J3H8"/>
<keyword evidence="2" id="KW-0732">Signal</keyword>
<accession>F2J3H8</accession>
<feature type="region of interest" description="Disordered" evidence="1">
    <location>
        <begin position="86"/>
        <end position="106"/>
    </location>
</feature>
<evidence type="ECO:0000256" key="1">
    <source>
        <dbReference type="SAM" id="MobiDB-lite"/>
    </source>
</evidence>